<feature type="region of interest" description="Disordered" evidence="8">
    <location>
        <begin position="388"/>
        <end position="453"/>
    </location>
</feature>
<feature type="compositionally biased region" description="Basic residues" evidence="8">
    <location>
        <begin position="534"/>
        <end position="544"/>
    </location>
</feature>
<evidence type="ECO:0000256" key="6">
    <source>
        <dbReference type="ARBA" id="ARBA00023242"/>
    </source>
</evidence>
<feature type="compositionally biased region" description="Polar residues" evidence="8">
    <location>
        <begin position="511"/>
        <end position="528"/>
    </location>
</feature>
<evidence type="ECO:0000256" key="5">
    <source>
        <dbReference type="ARBA" id="ARBA00023204"/>
    </source>
</evidence>
<protein>
    <recommendedName>
        <fullName evidence="11">Tudor domain-containing protein</fullName>
    </recommendedName>
</protein>
<comment type="caution">
    <text evidence="9">The sequence shown here is derived from an EMBL/GenBank/DDBJ whole genome shotgun (WGS) entry which is preliminary data.</text>
</comment>
<dbReference type="GO" id="GO:0006281">
    <property type="term" value="P:DNA repair"/>
    <property type="evidence" value="ECO:0007669"/>
    <property type="project" value="UniProtKB-KW"/>
</dbReference>
<organism evidence="9 10">
    <name type="scientific">Salix brachista</name>
    <dbReference type="NCBI Taxonomy" id="2182728"/>
    <lineage>
        <taxon>Eukaryota</taxon>
        <taxon>Viridiplantae</taxon>
        <taxon>Streptophyta</taxon>
        <taxon>Embryophyta</taxon>
        <taxon>Tracheophyta</taxon>
        <taxon>Spermatophyta</taxon>
        <taxon>Magnoliopsida</taxon>
        <taxon>eudicotyledons</taxon>
        <taxon>Gunneridae</taxon>
        <taxon>Pentapetalae</taxon>
        <taxon>rosids</taxon>
        <taxon>fabids</taxon>
        <taxon>Malpighiales</taxon>
        <taxon>Salicaceae</taxon>
        <taxon>Saliceae</taxon>
        <taxon>Salix</taxon>
    </lineage>
</organism>
<feature type="compositionally biased region" description="Polar residues" evidence="8">
    <location>
        <begin position="1097"/>
        <end position="1108"/>
    </location>
</feature>
<keyword evidence="5" id="KW-0234">DNA repair</keyword>
<evidence type="ECO:0000256" key="2">
    <source>
        <dbReference type="ARBA" id="ARBA00022618"/>
    </source>
</evidence>
<dbReference type="EMBL" id="VDCV01000003">
    <property type="protein sequence ID" value="KAB5564908.1"/>
    <property type="molecule type" value="Genomic_DNA"/>
</dbReference>
<dbReference type="GO" id="GO:0000785">
    <property type="term" value="C:chromatin"/>
    <property type="evidence" value="ECO:0007669"/>
    <property type="project" value="TreeGrafter"/>
</dbReference>
<feature type="compositionally biased region" description="Basic and acidic residues" evidence="8">
    <location>
        <begin position="1013"/>
        <end position="1034"/>
    </location>
</feature>
<feature type="compositionally biased region" description="Basic and acidic residues" evidence="8">
    <location>
        <begin position="978"/>
        <end position="994"/>
    </location>
</feature>
<dbReference type="Proteomes" id="UP000326939">
    <property type="component" value="Chromosome 3"/>
</dbReference>
<keyword evidence="6" id="KW-0539">Nucleus</keyword>
<dbReference type="Pfam" id="PF20168">
    <property type="entry name" value="PDS5"/>
    <property type="match status" value="1"/>
</dbReference>
<dbReference type="InterPro" id="IPR039776">
    <property type="entry name" value="Pds5"/>
</dbReference>
<feature type="compositionally biased region" description="Low complexity" evidence="8">
    <location>
        <begin position="949"/>
        <end position="963"/>
    </location>
</feature>
<proteinExistence type="predicted"/>
<dbReference type="PANTHER" id="PTHR12663">
    <property type="entry name" value="ANDROGEN INDUCED INHIBITOR OF PROLIFERATION AS3 / PDS5-RELATED"/>
    <property type="match status" value="1"/>
</dbReference>
<dbReference type="GO" id="GO:0051301">
    <property type="term" value="P:cell division"/>
    <property type="evidence" value="ECO:0007669"/>
    <property type="project" value="UniProtKB-KW"/>
</dbReference>
<keyword evidence="3" id="KW-0227">DNA damage</keyword>
<dbReference type="SUPFAM" id="SSF48371">
    <property type="entry name" value="ARM repeat"/>
    <property type="match status" value="1"/>
</dbReference>
<name>A0A5N5NCX7_9ROSI</name>
<feature type="region of interest" description="Disordered" evidence="8">
    <location>
        <begin position="506"/>
        <end position="742"/>
    </location>
</feature>
<dbReference type="GO" id="GO:0035825">
    <property type="term" value="P:homologous recombination"/>
    <property type="evidence" value="ECO:0007669"/>
    <property type="project" value="UniProtKB-ARBA"/>
</dbReference>
<keyword evidence="7" id="KW-0131">Cell cycle</keyword>
<evidence type="ECO:0000256" key="7">
    <source>
        <dbReference type="ARBA" id="ARBA00023306"/>
    </source>
</evidence>
<dbReference type="CDD" id="cd20404">
    <property type="entry name" value="Tudor_Agenet_AtEML-like"/>
    <property type="match status" value="1"/>
</dbReference>
<feature type="compositionally biased region" description="Basic and acidic residues" evidence="8">
    <location>
        <begin position="415"/>
        <end position="441"/>
    </location>
</feature>
<reference evidence="10" key="1">
    <citation type="journal article" date="2019" name="Gigascience">
        <title>De novo genome assembly of the endangered Acer yangbiense, a plant species with extremely small populations endemic to Yunnan Province, China.</title>
        <authorList>
            <person name="Yang J."/>
            <person name="Wariss H.M."/>
            <person name="Tao L."/>
            <person name="Zhang R."/>
            <person name="Yun Q."/>
            <person name="Hollingsworth P."/>
            <person name="Dao Z."/>
            <person name="Luo G."/>
            <person name="Guo H."/>
            <person name="Ma Y."/>
            <person name="Sun W."/>
        </authorList>
    </citation>
    <scope>NUCLEOTIDE SEQUENCE [LARGE SCALE GENOMIC DNA]</scope>
    <source>
        <strain evidence="10">cv. br00</strain>
    </source>
</reference>
<evidence type="ECO:0000256" key="8">
    <source>
        <dbReference type="SAM" id="MobiDB-lite"/>
    </source>
</evidence>
<comment type="subcellular location">
    <subcellularLocation>
        <location evidence="1">Nucleus</location>
    </subcellularLocation>
</comment>
<keyword evidence="4" id="KW-0498">Mitosis</keyword>
<sequence>MPSSETELEERLKEAGNSLLNPPSSVDDLLDILDDESGANELVVNPDPAGPKTTYNIWVSDAYISPRPGNLTILFLFSDISLLVKIILSELRNWHVLLGTLEHLSLTCMRKYGCLTIAGQHEFSSISLKLEHLLANVEQAPSRSMQDALLPPMKALISSAILRHLDEDVRVAVASCMSEIARITAPDAPYNDDLMKEIFQLTVASFEKLSHESGHCYTKAVSILENVARVRSCLMMLDLELDELILDMFQYFLKFIRSNHPQIAILAMETIMTLVIDESEEISVEILTLLLASVNKQNQSFSPIAWKLGERVITNCAAKIKPYLKEAMQSAGIPLDEYAPIVASIFQDESHTLKCDYSNRSWEPLGLSPNAACRKEVLEGKDVIPKSIASNGTASTRNAGTIKKDNASKILEPCSHTEHSKSTEAQDKAEPEAMLEMEPKAVPRKRGWKPNSLMNPEEGYDTWFSTARKTTKLPHENHEKGNDDLPPETSVSKKVALPLMHMKVTKPAGFTPQNDQISGSSPLTQQQGIPAGSHFKRGRPKKKGISVSEDADPSPLLLSKHESLSAQVEVKAPEFDGASLRKRSKERNQRSGSEAKKKKRSRKNELGSKTPKKISLSSGRVVSSKKSKVLSEPEEMPRVVSSKKSKVLGEPEEMPRVVSSKKSKVLGEPEEMPRVVSSKKSKVLGEPEEMPRVVSSKKSKVLSEPEETPVHQPAVIAVRRFNKHRSSVPTSNKKRSLDVTSDEDVREAFKDKKIKSLDMDGSYQEETPQPKLKRRRTPRKEVFSGTPGLGEHLVGSKIKVWWPIDKRFYEGVVDSYDPIKKKHKEFSLSVAIVAIPRAKICDKSQVLVSMTATTPFIRFAGAFLVGSMDPDYSDEVLYADGDEEKLNLKRQRWEFIEDGIFPVQGQEIDVPKPGTSSDILIRALPLQYVTRLQKVKSKTKSESRKKLKAVSSSKRSRAASISKTTARRFSGKSAYGAVHDEPICVDKPVDHDTSGPDSGSEDGKNIPGSGGGSKDDGEKSAVKLKIHDPRRIDSNSKQAMPETVNPSDNGSPRAGTVSCSFNSDQTMPVGATLSKDEISEGGDESHGSDGPKREQQGEASTSLSPETD</sequence>
<evidence type="ECO:0008006" key="11">
    <source>
        <dbReference type="Google" id="ProtNLM"/>
    </source>
</evidence>
<keyword evidence="2" id="KW-0132">Cell division</keyword>
<dbReference type="InterPro" id="IPR016024">
    <property type="entry name" value="ARM-type_fold"/>
</dbReference>
<feature type="region of interest" description="Disordered" evidence="8">
    <location>
        <begin position="935"/>
        <end position="1108"/>
    </location>
</feature>
<feature type="region of interest" description="Disordered" evidence="8">
    <location>
        <begin position="1"/>
        <end position="22"/>
    </location>
</feature>
<feature type="compositionally biased region" description="Basic and acidic residues" evidence="8">
    <location>
        <begin position="586"/>
        <end position="595"/>
    </location>
</feature>
<dbReference type="GO" id="GO:0007064">
    <property type="term" value="P:mitotic sister chromatid cohesion"/>
    <property type="evidence" value="ECO:0007669"/>
    <property type="project" value="InterPro"/>
</dbReference>
<dbReference type="PANTHER" id="PTHR12663:SF69">
    <property type="entry name" value="SISTER CHROMATID COHESION PROTEIN PDS5 HOMOLOG E"/>
    <property type="match status" value="1"/>
</dbReference>
<accession>A0A5N5NCX7</accession>
<evidence type="ECO:0000256" key="3">
    <source>
        <dbReference type="ARBA" id="ARBA00022763"/>
    </source>
</evidence>
<dbReference type="AlphaFoldDB" id="A0A5N5NCX7"/>
<feature type="compositionally biased region" description="Polar residues" evidence="8">
    <location>
        <begin position="388"/>
        <end position="399"/>
    </location>
</feature>
<gene>
    <name evidence="9" type="ORF">DKX38_004962</name>
</gene>
<evidence type="ECO:0000256" key="1">
    <source>
        <dbReference type="ARBA" id="ARBA00004123"/>
    </source>
</evidence>
<feature type="region of interest" description="Disordered" evidence="8">
    <location>
        <begin position="756"/>
        <end position="786"/>
    </location>
</feature>
<feature type="compositionally biased region" description="Basic and acidic residues" evidence="8">
    <location>
        <begin position="1074"/>
        <end position="1096"/>
    </location>
</feature>
<evidence type="ECO:0000313" key="9">
    <source>
        <dbReference type="EMBL" id="KAB5564908.1"/>
    </source>
</evidence>
<evidence type="ECO:0000313" key="10">
    <source>
        <dbReference type="Proteomes" id="UP000326939"/>
    </source>
</evidence>
<evidence type="ECO:0000256" key="4">
    <source>
        <dbReference type="ARBA" id="ARBA00022776"/>
    </source>
</evidence>
<feature type="compositionally biased region" description="Polar residues" evidence="8">
    <location>
        <begin position="1057"/>
        <end position="1066"/>
    </location>
</feature>
<dbReference type="GO" id="GO:0005634">
    <property type="term" value="C:nucleus"/>
    <property type="evidence" value="ECO:0007669"/>
    <property type="project" value="UniProtKB-SubCell"/>
</dbReference>
<keyword evidence="10" id="KW-1185">Reference proteome</keyword>